<evidence type="ECO:0000313" key="2">
    <source>
        <dbReference type="Proteomes" id="UP000027138"/>
    </source>
</evidence>
<name>A0A067KH14_JATCU</name>
<gene>
    <name evidence="1" type="ORF">JCGZ_12837</name>
</gene>
<evidence type="ECO:0000313" key="1">
    <source>
        <dbReference type="EMBL" id="KDP34268.1"/>
    </source>
</evidence>
<sequence length="111" mass="12471">MSALTDLAMDLLSSNSRTVYVRAYGLSYGPLEPELTDLVMDRLSPNWRTVYVRANGLNYGPLESELENCTFLIWEGPRDTPWGACEFYVAHAIAPAAQGPSFQRPRMLKTQ</sequence>
<dbReference type="EMBL" id="KK914537">
    <property type="protein sequence ID" value="KDP34268.1"/>
    <property type="molecule type" value="Genomic_DNA"/>
</dbReference>
<proteinExistence type="predicted"/>
<dbReference type="Proteomes" id="UP000027138">
    <property type="component" value="Unassembled WGS sequence"/>
</dbReference>
<keyword evidence="2" id="KW-1185">Reference proteome</keyword>
<protein>
    <submittedName>
        <fullName evidence="1">Uncharacterized protein</fullName>
    </submittedName>
</protein>
<dbReference type="AlphaFoldDB" id="A0A067KH14"/>
<reference evidence="1 2" key="1">
    <citation type="journal article" date="2014" name="PLoS ONE">
        <title>Global Analysis of Gene Expression Profiles in Physic Nut (Jatropha curcas L.) Seedlings Exposed to Salt Stress.</title>
        <authorList>
            <person name="Zhang L."/>
            <person name="Zhang C."/>
            <person name="Wu P."/>
            <person name="Chen Y."/>
            <person name="Li M."/>
            <person name="Jiang H."/>
            <person name="Wu G."/>
        </authorList>
    </citation>
    <scope>NUCLEOTIDE SEQUENCE [LARGE SCALE GENOMIC DNA]</scope>
    <source>
        <strain evidence="2">cv. GZQX0401</strain>
        <tissue evidence="1">Young leaves</tissue>
    </source>
</reference>
<accession>A0A067KH14</accession>
<organism evidence="1 2">
    <name type="scientific">Jatropha curcas</name>
    <name type="common">Barbados nut</name>
    <dbReference type="NCBI Taxonomy" id="180498"/>
    <lineage>
        <taxon>Eukaryota</taxon>
        <taxon>Viridiplantae</taxon>
        <taxon>Streptophyta</taxon>
        <taxon>Embryophyta</taxon>
        <taxon>Tracheophyta</taxon>
        <taxon>Spermatophyta</taxon>
        <taxon>Magnoliopsida</taxon>
        <taxon>eudicotyledons</taxon>
        <taxon>Gunneridae</taxon>
        <taxon>Pentapetalae</taxon>
        <taxon>rosids</taxon>
        <taxon>fabids</taxon>
        <taxon>Malpighiales</taxon>
        <taxon>Euphorbiaceae</taxon>
        <taxon>Crotonoideae</taxon>
        <taxon>Jatropheae</taxon>
        <taxon>Jatropha</taxon>
    </lineage>
</organism>